<keyword evidence="2" id="KW-0808">Transferase</keyword>
<dbReference type="EMBL" id="VBOT01000052">
    <property type="protein sequence ID" value="TMQ51902.1"/>
    <property type="molecule type" value="Genomic_DNA"/>
</dbReference>
<name>A0A538SKL5_UNCEI</name>
<dbReference type="CDD" id="cd02440">
    <property type="entry name" value="AdoMet_MTases"/>
    <property type="match status" value="1"/>
</dbReference>
<dbReference type="PANTHER" id="PTHR43591">
    <property type="entry name" value="METHYLTRANSFERASE"/>
    <property type="match status" value="1"/>
</dbReference>
<dbReference type="Pfam" id="PF08241">
    <property type="entry name" value="Methyltransf_11"/>
    <property type="match status" value="1"/>
</dbReference>
<evidence type="ECO:0000313" key="3">
    <source>
        <dbReference type="Proteomes" id="UP000320184"/>
    </source>
</evidence>
<gene>
    <name evidence="2" type="ORF">E6K73_04625</name>
</gene>
<dbReference type="Proteomes" id="UP000320184">
    <property type="component" value="Unassembled WGS sequence"/>
</dbReference>
<dbReference type="GO" id="GO:0032259">
    <property type="term" value="P:methylation"/>
    <property type="evidence" value="ECO:0007669"/>
    <property type="project" value="UniProtKB-KW"/>
</dbReference>
<proteinExistence type="predicted"/>
<organism evidence="2 3">
    <name type="scientific">Eiseniibacteriota bacterium</name>
    <dbReference type="NCBI Taxonomy" id="2212470"/>
    <lineage>
        <taxon>Bacteria</taxon>
        <taxon>Candidatus Eiseniibacteriota</taxon>
    </lineage>
</organism>
<dbReference type="GO" id="GO:0008757">
    <property type="term" value="F:S-adenosylmethionine-dependent methyltransferase activity"/>
    <property type="evidence" value="ECO:0007669"/>
    <property type="project" value="InterPro"/>
</dbReference>
<dbReference type="InterPro" id="IPR029063">
    <property type="entry name" value="SAM-dependent_MTases_sf"/>
</dbReference>
<keyword evidence="2" id="KW-0489">Methyltransferase</keyword>
<dbReference type="Gene3D" id="3.40.50.150">
    <property type="entry name" value="Vaccinia Virus protein VP39"/>
    <property type="match status" value="1"/>
</dbReference>
<feature type="domain" description="Methyltransferase type 11" evidence="1">
    <location>
        <begin position="54"/>
        <end position="149"/>
    </location>
</feature>
<evidence type="ECO:0000313" key="2">
    <source>
        <dbReference type="EMBL" id="TMQ51902.1"/>
    </source>
</evidence>
<comment type="caution">
    <text evidence="2">The sequence shown here is derived from an EMBL/GenBank/DDBJ whole genome shotgun (WGS) entry which is preliminary data.</text>
</comment>
<sequence>MGGVSAVKAARSSTLEHWESYWRGHQDLDRTYSTGGRLEREILSEGPVEGRRVLEVGAGSGRDSLGLARAGATAVVVDYSPASLELVRRQARGPGATVHLVRANALALPFRDGTFDVVFHQGLLEHFRDPRPLLAENARVVRRGGRVVVDVPQTFHPYTVMKKALIAANKWFAGWETQFTPRALERLLDETGLRVRRTYGAWMVPGLGYRVTRELLKRAGVVLPLEPRGPRWWDGMWSRFRERFGRTRLALYTCHVIGTVAEKP</sequence>
<dbReference type="AlphaFoldDB" id="A0A538SKL5"/>
<reference evidence="2 3" key="1">
    <citation type="journal article" date="2019" name="Nat. Microbiol.">
        <title>Mediterranean grassland soil C-N compound turnover is dependent on rainfall and depth, and is mediated by genomically divergent microorganisms.</title>
        <authorList>
            <person name="Diamond S."/>
            <person name="Andeer P.F."/>
            <person name="Li Z."/>
            <person name="Crits-Christoph A."/>
            <person name="Burstein D."/>
            <person name="Anantharaman K."/>
            <person name="Lane K.R."/>
            <person name="Thomas B.C."/>
            <person name="Pan C."/>
            <person name="Northen T.R."/>
            <person name="Banfield J.F."/>
        </authorList>
    </citation>
    <scope>NUCLEOTIDE SEQUENCE [LARGE SCALE GENOMIC DNA]</scope>
    <source>
        <strain evidence="2">WS_3</strain>
    </source>
</reference>
<dbReference type="InterPro" id="IPR013216">
    <property type="entry name" value="Methyltransf_11"/>
</dbReference>
<dbReference type="SUPFAM" id="SSF53335">
    <property type="entry name" value="S-adenosyl-L-methionine-dependent methyltransferases"/>
    <property type="match status" value="1"/>
</dbReference>
<protein>
    <submittedName>
        <fullName evidence="2">Class I SAM-dependent methyltransferase</fullName>
    </submittedName>
</protein>
<evidence type="ECO:0000259" key="1">
    <source>
        <dbReference type="Pfam" id="PF08241"/>
    </source>
</evidence>
<accession>A0A538SKL5</accession>